<feature type="coiled-coil region" evidence="2">
    <location>
        <begin position="57"/>
        <end position="230"/>
    </location>
</feature>
<protein>
    <submittedName>
        <fullName evidence="5">Phage tail tape measure protein</fullName>
    </submittedName>
</protein>
<evidence type="ECO:0000256" key="1">
    <source>
        <dbReference type="ARBA" id="ARBA00022612"/>
    </source>
</evidence>
<feature type="transmembrane region" description="Helical" evidence="3">
    <location>
        <begin position="686"/>
        <end position="707"/>
    </location>
</feature>
<accession>A0AAW4QWM4</accession>
<keyword evidence="3" id="KW-1133">Transmembrane helix</keyword>
<dbReference type="SUPFAM" id="SSF57997">
    <property type="entry name" value="Tropomyosin"/>
    <property type="match status" value="1"/>
</dbReference>
<dbReference type="PANTHER" id="PTHR37813:SF1">
    <property type="entry name" value="FELS-2 PROPHAGE PROTEIN"/>
    <property type="match status" value="1"/>
</dbReference>
<feature type="domain" description="Phage tail tape measure protein" evidence="4">
    <location>
        <begin position="300"/>
        <end position="563"/>
    </location>
</feature>
<keyword evidence="3" id="KW-0472">Membrane</keyword>
<organism evidence="5 6">
    <name type="scientific">Bacillus cereus</name>
    <dbReference type="NCBI Taxonomy" id="1396"/>
    <lineage>
        <taxon>Bacteria</taxon>
        <taxon>Bacillati</taxon>
        <taxon>Bacillota</taxon>
        <taxon>Bacilli</taxon>
        <taxon>Bacillales</taxon>
        <taxon>Bacillaceae</taxon>
        <taxon>Bacillus</taxon>
        <taxon>Bacillus cereus group</taxon>
    </lineage>
</organism>
<evidence type="ECO:0000259" key="4">
    <source>
        <dbReference type="Pfam" id="PF10145"/>
    </source>
</evidence>
<reference evidence="5" key="1">
    <citation type="submission" date="2020-08" db="EMBL/GenBank/DDBJ databases">
        <title>Fungal Genomes of the International Space Station.</title>
        <authorList>
            <person name="Seuylemezian A."/>
            <person name="Singh N.K."/>
            <person name="Wood J."/>
            <person name="Venkateswaran K."/>
        </authorList>
    </citation>
    <scope>NUCLEOTIDE SEQUENCE</scope>
    <source>
        <strain evidence="5">I2-B2</strain>
    </source>
</reference>
<dbReference type="PANTHER" id="PTHR37813">
    <property type="entry name" value="FELS-2 PROPHAGE PROTEIN"/>
    <property type="match status" value="1"/>
</dbReference>
<dbReference type="Proteomes" id="UP001197806">
    <property type="component" value="Unassembled WGS sequence"/>
</dbReference>
<gene>
    <name evidence="5" type="ORF">H7U08_22220</name>
</gene>
<feature type="transmembrane region" description="Helical" evidence="3">
    <location>
        <begin position="654"/>
        <end position="679"/>
    </location>
</feature>
<dbReference type="InterPro" id="IPR010090">
    <property type="entry name" value="Phage_tape_meas"/>
</dbReference>
<keyword evidence="3" id="KW-0812">Transmembrane</keyword>
<dbReference type="RefSeq" id="WP_221826305.1">
    <property type="nucleotide sequence ID" value="NZ_JACLPZ010000028.1"/>
</dbReference>
<evidence type="ECO:0000313" key="5">
    <source>
        <dbReference type="EMBL" id="MBY0039226.1"/>
    </source>
</evidence>
<name>A0AAW4QWM4_BACCE</name>
<comment type="caution">
    <text evidence="5">The sequence shown here is derived from an EMBL/GenBank/DDBJ whole genome shotgun (WGS) entry which is preliminary data.</text>
</comment>
<feature type="coiled-coil region" evidence="2">
    <location>
        <begin position="836"/>
        <end position="873"/>
    </location>
</feature>
<feature type="coiled-coil region" evidence="2">
    <location>
        <begin position="945"/>
        <end position="991"/>
    </location>
</feature>
<dbReference type="SUPFAM" id="SSF58113">
    <property type="entry name" value="Apolipoprotein A-I"/>
    <property type="match status" value="1"/>
</dbReference>
<proteinExistence type="predicted"/>
<sequence>MANEMNNLVVRLSLDNVNFRQGIANSGRAVRTLQNELKSISTGMGGFSNASDQTRAKTDALNRLIEAQKEKVRALRQAYDQNKAKLGENDAATQRYASQVNKAVADLNRFENELKQVNRQAEQKGMDKLNNSLKSLQAEFQSITTGMGGFSNATEQTRAKVDVLSRMVDKQKEKIRELQQAYNRAKTEEGEASQSAQRYAEQIHRATGELNRFENELRQSNHELEQQGNRLLNFGTRMETLGNHLQNAGMQIGMVFGGMTYAIGRGLKSAVEESMNFEQQMANVKAVSGSTGEEMKKLSELAVNMGETTKYSSVQAGQGIEELIKAGVSLTDIINGGLEGALNLATAGELELGEAAEIASTALNAFKADHLSVADAANILSGAANASATDVRELKYGLSASSAVAAGAGMTFKDTATTLAVFAQNGLKGSDAGTSLKTMLMRLNPTTKEAYNQMRDLGLITYNAQAGYDFLVKNGIQPASRSVGDIEQALEGYVMKIEGAKKWNDKCDTTFRELATSSAFLSSKFYDQQGHIQSLENISGTLHESMKDLTDQQRSMALETLFGSDAVRGATILFKEGANGVNSMWDAMSKVTAAEVAATKIDTLKGRLTLLDSAFSTMKKTIGDALAPVVSVFVAGLQKLVDGFNALPGPVQKAIAITGGIVLALTAIATAIGVVLAAFGMIMSGIGALATALGIAGGAAGLAGAAVGVLGSALGVLLGPVGLIAAALIGTGVVAYKAYQKATEDSIASVDRFATNTEGKVSSSTKKVLGEYFKLSDGIRQKLTEIKLNHEVMTTEQAQKLGQQYDQLTEKIITKVDERKQKETERLRKLFADSYVLTSEEENKRLELLNQKYEDEKMKVAEKNRKIKEINDLAASEHREKTHSENVAIQALQDEMDRIAVQHMTQNQMEQKVILENMRVQASEISARQAAEVVENSAKARDKVIEDAKKTRDEKIAEAIRQRDEMGSLNAQEAEAVIAEAKRQYDSTVSTAKDKHREIVDEAKSQAGEHVNQVDWETGQVKSKYQVMKDDVVRKMKEMWSDVTNKYEDMKTSANSKVEEIKNTVSKKFEEKKKIVTDKMDEIKRGIEDKWNTVEKFFKSINLRSIGKSIIEGLEKGLDDATGGLYSKAKSIAGEIKNTIAGALDINSPSKVMIPLGSAVPEGLGVGIDKGKVFVVDAAKRVVGALNYQMSNIGSAFSGMASDGLRKISESDIFQFNGDDPLSKYFNAIFVDGDYLNDWLTHIPESMHDVVKEIGRQMERFEGLSINEVRSFPRWREVLSDNPGEVWYRPLESPEQRSYANQIEKELNLTLNMTNVLDGKELANGSYTYTTKLQDREQKRRAEF</sequence>
<dbReference type="Gene3D" id="1.20.120.20">
    <property type="entry name" value="Apolipoprotein"/>
    <property type="match status" value="1"/>
</dbReference>
<evidence type="ECO:0000313" key="6">
    <source>
        <dbReference type="Proteomes" id="UP001197806"/>
    </source>
</evidence>
<dbReference type="EMBL" id="JACLPZ010000028">
    <property type="protein sequence ID" value="MBY0039226.1"/>
    <property type="molecule type" value="Genomic_DNA"/>
</dbReference>
<keyword evidence="1" id="KW-1188">Viral release from host cell</keyword>
<feature type="transmembrane region" description="Helical" evidence="3">
    <location>
        <begin position="713"/>
        <end position="736"/>
    </location>
</feature>
<dbReference type="Pfam" id="PF10145">
    <property type="entry name" value="PhageMin_Tail"/>
    <property type="match status" value="1"/>
</dbReference>
<dbReference type="NCBIfam" id="TIGR01760">
    <property type="entry name" value="tape_meas_TP901"/>
    <property type="match status" value="2"/>
</dbReference>
<evidence type="ECO:0000256" key="2">
    <source>
        <dbReference type="SAM" id="Coils"/>
    </source>
</evidence>
<keyword evidence="2" id="KW-0175">Coiled coil</keyword>
<evidence type="ECO:0000256" key="3">
    <source>
        <dbReference type="SAM" id="Phobius"/>
    </source>
</evidence>